<name>A0A9P9EIK7_9HYPO</name>
<accession>A0A9P9EIK7</accession>
<sequence>MHFNSGVLAAAAAMLPGTFASSCVPSPNSKIPERFADTVLQAWGNSMIRFQREVPQYSPTTYRNTAFDQMMDGNGTINVCVRWGSNDTVTETTRQQIASQNTKLYNYSTQWLSGYDNFPFKEAKINYIGWAARDRAQLQGSLDGLDVYTEYRDAAGNPDCNPACSVEDHLDGNFSDCPGGRDHRYHQFLFLNTGWGELNMGSAIGKGVDISFHGWETIGSKMGDWPLLLHEMVQAIHGFLDYLDLQGKAPPNGSDPEDVCDSLFLPPNHPDSFVVKPGNGGSLTPPRVTEMEGWMVRYWWSRISRLRGWQTDNATYPALPDCPSEDLEKRSSHHMCSL</sequence>
<feature type="chain" id="PRO_5040516433" evidence="2">
    <location>
        <begin position="21"/>
        <end position="338"/>
    </location>
</feature>
<dbReference type="AlphaFoldDB" id="A0A9P9EIK7"/>
<keyword evidence="4" id="KW-1185">Reference proteome</keyword>
<organism evidence="3 4">
    <name type="scientific">Dactylonectria macrodidyma</name>
    <dbReference type="NCBI Taxonomy" id="307937"/>
    <lineage>
        <taxon>Eukaryota</taxon>
        <taxon>Fungi</taxon>
        <taxon>Dikarya</taxon>
        <taxon>Ascomycota</taxon>
        <taxon>Pezizomycotina</taxon>
        <taxon>Sordariomycetes</taxon>
        <taxon>Hypocreomycetidae</taxon>
        <taxon>Hypocreales</taxon>
        <taxon>Nectriaceae</taxon>
        <taxon>Dactylonectria</taxon>
    </lineage>
</organism>
<comment type="caution">
    <text evidence="3">The sequence shown here is derived from an EMBL/GenBank/DDBJ whole genome shotgun (WGS) entry which is preliminary data.</text>
</comment>
<proteinExistence type="predicted"/>
<evidence type="ECO:0000256" key="1">
    <source>
        <dbReference type="SAM" id="MobiDB-lite"/>
    </source>
</evidence>
<reference evidence="3" key="1">
    <citation type="journal article" date="2021" name="Nat. Commun.">
        <title>Genetic determinants of endophytism in the Arabidopsis root mycobiome.</title>
        <authorList>
            <person name="Mesny F."/>
            <person name="Miyauchi S."/>
            <person name="Thiergart T."/>
            <person name="Pickel B."/>
            <person name="Atanasova L."/>
            <person name="Karlsson M."/>
            <person name="Huettel B."/>
            <person name="Barry K.W."/>
            <person name="Haridas S."/>
            <person name="Chen C."/>
            <person name="Bauer D."/>
            <person name="Andreopoulos W."/>
            <person name="Pangilinan J."/>
            <person name="LaButti K."/>
            <person name="Riley R."/>
            <person name="Lipzen A."/>
            <person name="Clum A."/>
            <person name="Drula E."/>
            <person name="Henrissat B."/>
            <person name="Kohler A."/>
            <person name="Grigoriev I.V."/>
            <person name="Martin F.M."/>
            <person name="Hacquard S."/>
        </authorList>
    </citation>
    <scope>NUCLEOTIDE SEQUENCE</scope>
    <source>
        <strain evidence="3">MPI-CAGE-AT-0147</strain>
    </source>
</reference>
<evidence type="ECO:0000313" key="4">
    <source>
        <dbReference type="Proteomes" id="UP000738349"/>
    </source>
</evidence>
<feature type="region of interest" description="Disordered" evidence="1">
    <location>
        <begin position="318"/>
        <end position="338"/>
    </location>
</feature>
<dbReference type="Proteomes" id="UP000738349">
    <property type="component" value="Unassembled WGS sequence"/>
</dbReference>
<feature type="signal peptide" evidence="2">
    <location>
        <begin position="1"/>
        <end position="20"/>
    </location>
</feature>
<keyword evidence="2" id="KW-0732">Signal</keyword>
<dbReference type="EMBL" id="JAGMUV010000012">
    <property type="protein sequence ID" value="KAH7137774.1"/>
    <property type="molecule type" value="Genomic_DNA"/>
</dbReference>
<dbReference type="OrthoDB" id="5000017at2759"/>
<evidence type="ECO:0000256" key="2">
    <source>
        <dbReference type="SAM" id="SignalP"/>
    </source>
</evidence>
<gene>
    <name evidence="3" type="ORF">EDB81DRAFT_656221</name>
</gene>
<protein>
    <submittedName>
        <fullName evidence="3">Uncharacterized protein</fullName>
    </submittedName>
</protein>
<evidence type="ECO:0000313" key="3">
    <source>
        <dbReference type="EMBL" id="KAH7137774.1"/>
    </source>
</evidence>